<evidence type="ECO:0000313" key="3">
    <source>
        <dbReference type="Proteomes" id="UP000054937"/>
    </source>
</evidence>
<organism evidence="2 3">
    <name type="scientific">Pseudocohnilembus persalinus</name>
    <name type="common">Ciliate</name>
    <dbReference type="NCBI Taxonomy" id="266149"/>
    <lineage>
        <taxon>Eukaryota</taxon>
        <taxon>Sar</taxon>
        <taxon>Alveolata</taxon>
        <taxon>Ciliophora</taxon>
        <taxon>Intramacronucleata</taxon>
        <taxon>Oligohymenophorea</taxon>
        <taxon>Scuticociliatia</taxon>
        <taxon>Philasterida</taxon>
        <taxon>Pseudocohnilembidae</taxon>
        <taxon>Pseudocohnilembus</taxon>
    </lineage>
</organism>
<name>A0A0V0QQL8_PSEPJ</name>
<feature type="region of interest" description="Disordered" evidence="1">
    <location>
        <begin position="218"/>
        <end position="276"/>
    </location>
</feature>
<dbReference type="OMA" id="WIGEFTE"/>
<keyword evidence="3" id="KW-1185">Reference proteome</keyword>
<feature type="region of interest" description="Disordered" evidence="1">
    <location>
        <begin position="547"/>
        <end position="579"/>
    </location>
</feature>
<comment type="caution">
    <text evidence="2">The sequence shown here is derived from an EMBL/GenBank/DDBJ whole genome shotgun (WGS) entry which is preliminary data.</text>
</comment>
<feature type="compositionally biased region" description="Basic residues" evidence="1">
    <location>
        <begin position="708"/>
        <end position="718"/>
    </location>
</feature>
<feature type="region of interest" description="Disordered" evidence="1">
    <location>
        <begin position="693"/>
        <end position="743"/>
    </location>
</feature>
<feature type="compositionally biased region" description="Polar residues" evidence="1">
    <location>
        <begin position="722"/>
        <end position="740"/>
    </location>
</feature>
<evidence type="ECO:0000256" key="1">
    <source>
        <dbReference type="SAM" id="MobiDB-lite"/>
    </source>
</evidence>
<accession>A0A0V0QQL8</accession>
<evidence type="ECO:0000313" key="2">
    <source>
        <dbReference type="EMBL" id="KRX04423.1"/>
    </source>
</evidence>
<feature type="compositionally biased region" description="Polar residues" evidence="1">
    <location>
        <begin position="547"/>
        <end position="556"/>
    </location>
</feature>
<feature type="compositionally biased region" description="Basic and acidic residues" evidence="1">
    <location>
        <begin position="218"/>
        <end position="229"/>
    </location>
</feature>
<dbReference type="Proteomes" id="UP000054937">
    <property type="component" value="Unassembled WGS sequence"/>
</dbReference>
<protein>
    <submittedName>
        <fullName evidence="2">Uncharacterized protein</fullName>
    </submittedName>
</protein>
<dbReference type="AlphaFoldDB" id="A0A0V0QQL8"/>
<dbReference type="EMBL" id="LDAU01000116">
    <property type="protein sequence ID" value="KRX04423.1"/>
    <property type="molecule type" value="Genomic_DNA"/>
</dbReference>
<sequence length="941" mass="111248">METIFKPRTQEQIEGRQMWLKNEKIDFLEINGLENFLKSQGLQITFEQENQLLSKFQFIKIPYDSDIRALPGNALIYIDSGSIQNQQQVHNKDQYVTQIQTFSQGNWIGEFTEFPLTKGQWTFDTDLKIGYLQAIQAQSKKLTFDEKQNPVNQTIQKVEKKLQEVNKRNLDFCKYFNQQYQLTQQLIMNTNLPKLTTIQQIKQQIQNEQQQKLAFFEDKKKRKKSENQHKRQISKSLHTGQHLQDPEKFPTIMQKQQQLQHNNEETQTKNFPKNNINIPKLQNIPQKNYINNNNHINNSNNNNYINNNYNNNINELLDIQNNQQEENLTTPKKSNSYTQRARCLTSNSKTNPNLQQTILSRRQIANQIRSKKKTQEDENPKAFEQLKMEVEQIRQKRGISKFIAPGFFPQTLEEKQIQKEEERKKKLSLQKHRSEVIMRKEQNYKTKKVLKEFDIYRKEYKKIFENIVSERQQKFNFCNNITKILKVLPLLKFITSKLNTLIVNQIKQQIKERRALNLDKENILKEFRKKYIDSYIKNKAHIKQIENHQTQKTNLENNLQKKSPKKKLKQKKKNYSSKQLSFLKKSTKLNASQINSSQIQPMNISTFDLNSSQNLLNNSVKMQNSVLNSSRISNSQIMEDSENSQNLTQNYNNYNNNTINNNNINNTNYINEINEEDENEIEQKICSRREKAKNFADNRKKNQSQQSLKKKALKKTSHTKSPPKQTFFNQEINLSENSPNLKALKTRPRNESIKLIPNQVKIDSKSFKKHRETYEQNQNHSINEENSQNLQENNFNLNSDNLNLSQVNQIQTKNNYYLSNKMDAHYMINNSINLKKGKLKLNNQFNKSQMMNTSSINNLNQSTINDQNLVKQSSSSYNLNKSQKIQFNNNYNNNNNNNNENGQENIQQQKLIQDLKSKTLFSYMDIERNTIVTLIEKKSQY</sequence>
<reference evidence="2 3" key="1">
    <citation type="journal article" date="2015" name="Sci. Rep.">
        <title>Genome of the facultative scuticociliatosis pathogen Pseudocohnilembus persalinus provides insight into its virulence through horizontal gene transfer.</title>
        <authorList>
            <person name="Xiong J."/>
            <person name="Wang G."/>
            <person name="Cheng J."/>
            <person name="Tian M."/>
            <person name="Pan X."/>
            <person name="Warren A."/>
            <person name="Jiang C."/>
            <person name="Yuan D."/>
            <person name="Miao W."/>
        </authorList>
    </citation>
    <scope>NUCLEOTIDE SEQUENCE [LARGE SCALE GENOMIC DNA]</scope>
    <source>
        <strain evidence="2">36N120E</strain>
    </source>
</reference>
<proteinExistence type="predicted"/>
<gene>
    <name evidence="2" type="ORF">PPERSA_00192</name>
</gene>
<feature type="compositionally biased region" description="Basic residues" evidence="1">
    <location>
        <begin position="562"/>
        <end position="575"/>
    </location>
</feature>
<dbReference type="InParanoid" id="A0A0V0QQL8"/>